<dbReference type="Proteomes" id="UP000092093">
    <property type="component" value="Unassembled WGS sequence"/>
</dbReference>
<gene>
    <name evidence="1" type="ORF">AN484_17845</name>
</gene>
<evidence type="ECO:0000313" key="1">
    <source>
        <dbReference type="EMBL" id="OBQ42411.1"/>
    </source>
</evidence>
<dbReference type="EMBL" id="LJOW01000106">
    <property type="protein sequence ID" value="OBQ42411.1"/>
    <property type="molecule type" value="Genomic_DNA"/>
</dbReference>
<comment type="caution">
    <text evidence="1">The sequence shown here is derived from an EMBL/GenBank/DDBJ whole genome shotgun (WGS) entry which is preliminary data.</text>
</comment>
<proteinExistence type="predicted"/>
<sequence length="110" mass="12949">MFNFETIKPQYDVLAWMSENSVSFYLEFSDPTLQKSVQEELESKGFSTIYEFTVRRLIQLQPPSGMDTLQILERICTTLELEHYKVQRKIAPRWKLLKDVLPIQSFILGS</sequence>
<evidence type="ECO:0000313" key="2">
    <source>
        <dbReference type="Proteomes" id="UP000092093"/>
    </source>
</evidence>
<organism evidence="1 2">
    <name type="scientific">Aphanizomenon flos-aquae WA102</name>
    <dbReference type="NCBI Taxonomy" id="1710896"/>
    <lineage>
        <taxon>Bacteria</taxon>
        <taxon>Bacillati</taxon>
        <taxon>Cyanobacteriota</taxon>
        <taxon>Cyanophyceae</taxon>
        <taxon>Nostocales</taxon>
        <taxon>Aphanizomenonaceae</taxon>
        <taxon>Aphanizomenon</taxon>
    </lineage>
</organism>
<protein>
    <submittedName>
        <fullName evidence="1">Uncharacterized protein</fullName>
    </submittedName>
</protein>
<name>A0A1B7WZ69_APHFL</name>
<accession>A0A1B7WZ69</accession>
<dbReference type="AlphaFoldDB" id="A0A1B7WZ69"/>
<reference evidence="1 2" key="1">
    <citation type="submission" date="2015-09" db="EMBL/GenBank/DDBJ databases">
        <title>Aphanizomenon flos-aquae WA102.</title>
        <authorList>
            <person name="Driscoll C."/>
        </authorList>
    </citation>
    <scope>NUCLEOTIDE SEQUENCE [LARGE SCALE GENOMIC DNA]</scope>
    <source>
        <strain evidence="1">WA102</strain>
    </source>
</reference>